<sequence>FASCYGSSPPLHLFGKGPRGGGYMSLFAYRGPHYVPRPRVGGHAPRMTLRQICRMLKLIKQIKKREAAAVGVAS</sequence>
<proteinExistence type="predicted"/>
<name>A0A3P8WAT7_CYNSE</name>
<dbReference type="InParanoid" id="A0A3P8WAT7"/>
<reference evidence="1 2" key="1">
    <citation type="journal article" date="2014" name="Nat. Genet.">
        <title>Whole-genome sequence of a flatfish provides insights into ZW sex chromosome evolution and adaptation to a benthic lifestyle.</title>
        <authorList>
            <person name="Chen S."/>
            <person name="Zhang G."/>
            <person name="Shao C."/>
            <person name="Huang Q."/>
            <person name="Liu G."/>
            <person name="Zhang P."/>
            <person name="Song W."/>
            <person name="An N."/>
            <person name="Chalopin D."/>
            <person name="Volff J.N."/>
            <person name="Hong Y."/>
            <person name="Li Q."/>
            <person name="Sha Z."/>
            <person name="Zhou H."/>
            <person name="Xie M."/>
            <person name="Yu Q."/>
            <person name="Liu Y."/>
            <person name="Xiang H."/>
            <person name="Wang N."/>
            <person name="Wu K."/>
            <person name="Yang C."/>
            <person name="Zhou Q."/>
            <person name="Liao X."/>
            <person name="Yang L."/>
            <person name="Hu Q."/>
            <person name="Zhang J."/>
            <person name="Meng L."/>
            <person name="Jin L."/>
            <person name="Tian Y."/>
            <person name="Lian J."/>
            <person name="Yang J."/>
            <person name="Miao G."/>
            <person name="Liu S."/>
            <person name="Liang Z."/>
            <person name="Yan F."/>
            <person name="Li Y."/>
            <person name="Sun B."/>
            <person name="Zhang H."/>
            <person name="Zhang J."/>
            <person name="Zhu Y."/>
            <person name="Du M."/>
            <person name="Zhao Y."/>
            <person name="Schartl M."/>
            <person name="Tang Q."/>
            <person name="Wang J."/>
        </authorList>
    </citation>
    <scope>NUCLEOTIDE SEQUENCE</scope>
</reference>
<protein>
    <submittedName>
        <fullName evidence="1">Si:ch211-172l8.4</fullName>
    </submittedName>
</protein>
<evidence type="ECO:0000313" key="1">
    <source>
        <dbReference type="Ensembl" id="ENSCSEP00000021700.1"/>
    </source>
</evidence>
<dbReference type="Ensembl" id="ENSCSET00000021977.1">
    <property type="protein sequence ID" value="ENSCSEP00000021700.1"/>
    <property type="gene ID" value="ENSCSEG00000013848.1"/>
</dbReference>
<reference evidence="1" key="3">
    <citation type="submission" date="2025-09" db="UniProtKB">
        <authorList>
            <consortium name="Ensembl"/>
        </authorList>
    </citation>
    <scope>IDENTIFICATION</scope>
</reference>
<dbReference type="AlphaFoldDB" id="A0A3P8WAT7"/>
<reference evidence="1" key="2">
    <citation type="submission" date="2025-08" db="UniProtKB">
        <authorList>
            <consortium name="Ensembl"/>
        </authorList>
    </citation>
    <scope>IDENTIFICATION</scope>
</reference>
<dbReference type="Proteomes" id="UP000265120">
    <property type="component" value="Chromosome 6"/>
</dbReference>
<evidence type="ECO:0000313" key="2">
    <source>
        <dbReference type="Proteomes" id="UP000265120"/>
    </source>
</evidence>
<dbReference type="GeneTree" id="ENSGT00940000176901"/>
<organism evidence="1 2">
    <name type="scientific">Cynoglossus semilaevis</name>
    <name type="common">Tongue sole</name>
    <dbReference type="NCBI Taxonomy" id="244447"/>
    <lineage>
        <taxon>Eukaryota</taxon>
        <taxon>Metazoa</taxon>
        <taxon>Chordata</taxon>
        <taxon>Craniata</taxon>
        <taxon>Vertebrata</taxon>
        <taxon>Euteleostomi</taxon>
        <taxon>Actinopterygii</taxon>
        <taxon>Neopterygii</taxon>
        <taxon>Teleostei</taxon>
        <taxon>Neoteleostei</taxon>
        <taxon>Acanthomorphata</taxon>
        <taxon>Carangaria</taxon>
        <taxon>Pleuronectiformes</taxon>
        <taxon>Pleuronectoidei</taxon>
        <taxon>Cynoglossidae</taxon>
        <taxon>Cynoglossinae</taxon>
        <taxon>Cynoglossus</taxon>
    </lineage>
</organism>
<keyword evidence="2" id="KW-1185">Reference proteome</keyword>
<dbReference type="OMA" id="MKQVRNR"/>
<accession>A0A3P8WAT7</accession>